<keyword evidence="2" id="KW-1133">Transmembrane helix</keyword>
<keyword evidence="4" id="KW-1185">Reference proteome</keyword>
<dbReference type="GeneID" id="77476008"/>
<accession>A0ABQ6VAT0</accession>
<proteinExistence type="predicted"/>
<protein>
    <recommendedName>
        <fullName evidence="5">GAF domain-containing protein</fullName>
    </recommendedName>
</protein>
<dbReference type="Proteomes" id="UP000478836">
    <property type="component" value="Unassembled WGS sequence"/>
</dbReference>
<evidence type="ECO:0000256" key="2">
    <source>
        <dbReference type="SAM" id="Phobius"/>
    </source>
</evidence>
<keyword evidence="2" id="KW-0472">Membrane</keyword>
<dbReference type="InterPro" id="IPR029016">
    <property type="entry name" value="GAF-like_dom_sf"/>
</dbReference>
<dbReference type="RefSeq" id="WP_151458909.1">
    <property type="nucleotide sequence ID" value="NZ_CBDRDJ010000002.1"/>
</dbReference>
<reference evidence="4" key="1">
    <citation type="submission" date="2019-09" db="EMBL/GenBank/DDBJ databases">
        <title>Whole genome sequencing of Microbacterium maritypicum.</title>
        <authorList>
            <person name="Lenchi N."/>
        </authorList>
    </citation>
    <scope>NUCLEOTIDE SEQUENCE [LARGE SCALE GENOMIC DNA]</scope>
    <source>
        <strain evidence="4">G1</strain>
    </source>
</reference>
<feature type="transmembrane region" description="Helical" evidence="2">
    <location>
        <begin position="52"/>
        <end position="73"/>
    </location>
</feature>
<evidence type="ECO:0000313" key="4">
    <source>
        <dbReference type="Proteomes" id="UP000478836"/>
    </source>
</evidence>
<sequence>MRDWKHATVDRVARAVLWFFRLVKGWLPRALGGLSSGLFIVWGVQDGAWNKGVGWFVAGLACAVLAFIAEFLVQRPSYMKLSQLREEAERRAANKSLALESALRIMLVRLSKHCGLEGHSDRFSVYYFHEDRFFMVSRYAKNPTYEARGRDSYPAAEGAIGAAWSAEDGQALVSMPAAKEAWKKAAHRQGISEDAIAGMSMKSRGLAGHRLEAGDRSVGVIVVESMTSGRIKATHLDMIAASHIVAAIAELVAAFALMTPAGENATAGKKPVVSGKWEPVQPRVPIGPTPGP</sequence>
<comment type="caution">
    <text evidence="3">The sequence shown here is derived from an EMBL/GenBank/DDBJ whole genome shotgun (WGS) entry which is preliminary data.</text>
</comment>
<keyword evidence="2" id="KW-0812">Transmembrane</keyword>
<evidence type="ECO:0000256" key="1">
    <source>
        <dbReference type="SAM" id="MobiDB-lite"/>
    </source>
</evidence>
<dbReference type="Gene3D" id="3.30.450.40">
    <property type="match status" value="1"/>
</dbReference>
<feature type="region of interest" description="Disordered" evidence="1">
    <location>
        <begin position="265"/>
        <end position="292"/>
    </location>
</feature>
<gene>
    <name evidence="3" type="ORF">F6A08_06070</name>
</gene>
<organism evidence="3 4">
    <name type="scientific">Microbacterium algeriense</name>
    <dbReference type="NCBI Taxonomy" id="2615184"/>
    <lineage>
        <taxon>Bacteria</taxon>
        <taxon>Bacillati</taxon>
        <taxon>Actinomycetota</taxon>
        <taxon>Actinomycetes</taxon>
        <taxon>Micrococcales</taxon>
        <taxon>Microbacteriaceae</taxon>
        <taxon>Microbacterium</taxon>
    </lineage>
</organism>
<evidence type="ECO:0000313" key="3">
    <source>
        <dbReference type="EMBL" id="KAB1867351.1"/>
    </source>
</evidence>
<dbReference type="EMBL" id="WAAO01000001">
    <property type="protein sequence ID" value="KAB1867351.1"/>
    <property type="molecule type" value="Genomic_DNA"/>
</dbReference>
<feature type="transmembrane region" description="Helical" evidence="2">
    <location>
        <begin position="12"/>
        <end position="32"/>
    </location>
</feature>
<evidence type="ECO:0008006" key="5">
    <source>
        <dbReference type="Google" id="ProtNLM"/>
    </source>
</evidence>
<name>A0ABQ6VAT0_9MICO</name>